<dbReference type="Proteomes" id="UP000214588">
    <property type="component" value="Unassembled WGS sequence"/>
</dbReference>
<dbReference type="InterPro" id="IPR036866">
    <property type="entry name" value="RibonucZ/Hydroxyglut_hydro"/>
</dbReference>
<dbReference type="AlphaFoldDB" id="A0A226BVX3"/>
<gene>
    <name evidence="2" type="ORF">CDO51_11450</name>
</gene>
<reference evidence="2 3" key="1">
    <citation type="submission" date="2017-06" db="EMBL/GenBank/DDBJ databases">
        <title>Draft Genome Sequence of Natranaerobius trueperi halophilic, alkalithermophilic bacteria from soda lakes.</title>
        <authorList>
            <person name="Zhao B."/>
        </authorList>
    </citation>
    <scope>NUCLEOTIDE SEQUENCE [LARGE SCALE GENOMIC DNA]</scope>
    <source>
        <strain evidence="2 3">DSM 18760</strain>
    </source>
</reference>
<dbReference type="SUPFAM" id="SSF56281">
    <property type="entry name" value="Metallo-hydrolase/oxidoreductase"/>
    <property type="match status" value="1"/>
</dbReference>
<dbReference type="InterPro" id="IPR001279">
    <property type="entry name" value="Metallo-B-lactamas"/>
</dbReference>
<dbReference type="OrthoDB" id="9761531at2"/>
<comment type="caution">
    <text evidence="2">The sequence shown here is derived from an EMBL/GenBank/DDBJ whole genome shotgun (WGS) entry which is preliminary data.</text>
</comment>
<proteinExistence type="predicted"/>
<name>A0A226BVX3_9FIRM</name>
<dbReference type="CDD" id="cd07731">
    <property type="entry name" value="ComA-like_MBL-fold"/>
    <property type="match status" value="1"/>
</dbReference>
<evidence type="ECO:0000313" key="2">
    <source>
        <dbReference type="EMBL" id="OWZ82932.1"/>
    </source>
</evidence>
<dbReference type="EMBL" id="NIQC01000033">
    <property type="protein sequence ID" value="OWZ82932.1"/>
    <property type="molecule type" value="Genomic_DNA"/>
</dbReference>
<evidence type="ECO:0000259" key="1">
    <source>
        <dbReference type="Pfam" id="PF00753"/>
    </source>
</evidence>
<evidence type="ECO:0000313" key="3">
    <source>
        <dbReference type="Proteomes" id="UP000214588"/>
    </source>
</evidence>
<dbReference type="PANTHER" id="PTHR30619:SF7">
    <property type="entry name" value="BETA-LACTAMASE DOMAIN PROTEIN"/>
    <property type="match status" value="1"/>
</dbReference>
<keyword evidence="3" id="KW-1185">Reference proteome</keyword>
<accession>A0A226BVX3</accession>
<sequence length="288" mass="32241">MKVKSNILLVILGLFMLPLTIDLHVEAGNDLIERYQKPKNNKMEVHFVDSINGEASIIITPENKVILIDSGSKYSSDKLVEYLKQLDVLEIHTLLISNPYSSYIGGVPDIVNNFHVKRVIDPGTALQTDTFKKYLSSVRKKVDTHKVGRAGDCIYETDNLTLKAIYPSRAKFNDVRDNSLVILLKYKDISFLFTGALGKEGLLDLEVPTNINILKVSRMGDKKGTSDNFLDLVSPQIAVIMGGSDNPLNLPDQDLMHSLRKRGIHIERTGQTGNMNFKTDGKKVDWNL</sequence>
<dbReference type="InterPro" id="IPR035681">
    <property type="entry name" value="ComA-like_MBL"/>
</dbReference>
<dbReference type="Gene3D" id="3.60.15.10">
    <property type="entry name" value="Ribonuclease Z/Hydroxyacylglutathione hydrolase-like"/>
    <property type="match status" value="1"/>
</dbReference>
<dbReference type="Pfam" id="PF00753">
    <property type="entry name" value="Lactamase_B"/>
    <property type="match status" value="1"/>
</dbReference>
<protein>
    <recommendedName>
        <fullName evidence="1">Metallo-beta-lactamase domain-containing protein</fullName>
    </recommendedName>
</protein>
<dbReference type="InterPro" id="IPR052159">
    <property type="entry name" value="Competence_DNA_uptake"/>
</dbReference>
<feature type="domain" description="Metallo-beta-lactamase" evidence="1">
    <location>
        <begin position="56"/>
        <end position="240"/>
    </location>
</feature>
<dbReference type="RefSeq" id="WP_089024372.1">
    <property type="nucleotide sequence ID" value="NZ_NIQC01000033.1"/>
</dbReference>
<organism evidence="2 3">
    <name type="scientific">Natranaerobius trueperi</name>
    <dbReference type="NCBI Taxonomy" id="759412"/>
    <lineage>
        <taxon>Bacteria</taxon>
        <taxon>Bacillati</taxon>
        <taxon>Bacillota</taxon>
        <taxon>Clostridia</taxon>
        <taxon>Natranaerobiales</taxon>
        <taxon>Natranaerobiaceae</taxon>
        <taxon>Natranaerobius</taxon>
    </lineage>
</organism>
<dbReference type="PANTHER" id="PTHR30619">
    <property type="entry name" value="DNA INTERNALIZATION/COMPETENCE PROTEIN COMEC/REC2"/>
    <property type="match status" value="1"/>
</dbReference>